<dbReference type="Pfam" id="PF01602">
    <property type="entry name" value="Adaptin_N"/>
    <property type="match status" value="1"/>
</dbReference>
<dbReference type="Proteomes" id="UP000277204">
    <property type="component" value="Unassembled WGS sequence"/>
</dbReference>
<proteinExistence type="inferred from homology"/>
<dbReference type="PANTHER" id="PTHR22781">
    <property type="entry name" value="DELTA ADAPTIN-RELATED"/>
    <property type="match status" value="1"/>
</dbReference>
<dbReference type="STRING" id="48269.A0A183LU39"/>
<keyword evidence="6" id="KW-0472">Membrane</keyword>
<dbReference type="InterPro" id="IPR016024">
    <property type="entry name" value="ARM-type_fold"/>
</dbReference>
<dbReference type="GO" id="GO:0030123">
    <property type="term" value="C:AP-3 adaptor complex"/>
    <property type="evidence" value="ECO:0007669"/>
    <property type="project" value="InterPro"/>
</dbReference>
<evidence type="ECO:0000313" key="8">
    <source>
        <dbReference type="Proteomes" id="UP000277204"/>
    </source>
</evidence>
<dbReference type="PANTHER" id="PTHR22781:SF12">
    <property type="entry name" value="AP-3 COMPLEX SUBUNIT DELTA-1"/>
    <property type="match status" value="1"/>
</dbReference>
<evidence type="ECO:0000256" key="4">
    <source>
        <dbReference type="ARBA" id="ARBA00022737"/>
    </source>
</evidence>
<dbReference type="EMBL" id="UZAI01002923">
    <property type="protein sequence ID" value="VDO75676.1"/>
    <property type="molecule type" value="Genomic_DNA"/>
</dbReference>
<keyword evidence="5" id="KW-0653">Protein transport</keyword>
<dbReference type="Gene3D" id="1.25.10.10">
    <property type="entry name" value="Leucine-rich Repeat Variant"/>
    <property type="match status" value="1"/>
</dbReference>
<sequence>MALSVVKGKLERVLDKNPQDLVRGIRKHGVDEAKYIGQCLDEIKNELKDSSFSVKANAISKLLYIQMLGYDTSWAVFNIVEVMSSQKFTFKRIGYLAASQSFHSGTDVLMLATNLIRKDLMSCNLYDAGIALSGVACFINPDLATDLYSDILSLMNSPKPYLRKKAVLLLYKVFLNYPEALRICFPQLKDKLDDPDPGRFQFFSGPCREVVHSYL</sequence>
<dbReference type="GO" id="GO:0048490">
    <property type="term" value="P:anterograde synaptic vesicle transport"/>
    <property type="evidence" value="ECO:0007669"/>
    <property type="project" value="TreeGrafter"/>
</dbReference>
<dbReference type="FunFam" id="1.25.10.10:FF:001926">
    <property type="entry name" value="Uncharacterized protein"/>
    <property type="match status" value="1"/>
</dbReference>
<comment type="subcellular location">
    <subcellularLocation>
        <location evidence="1">Endomembrane system</location>
    </subcellularLocation>
</comment>
<dbReference type="GO" id="GO:0048499">
    <property type="term" value="P:synaptic vesicle membrane organization"/>
    <property type="evidence" value="ECO:0007669"/>
    <property type="project" value="TreeGrafter"/>
</dbReference>
<dbReference type="InterPro" id="IPR002553">
    <property type="entry name" value="Clathrin/coatomer_adapt-like_N"/>
</dbReference>
<keyword evidence="4" id="KW-0677">Repeat</keyword>
<evidence type="ECO:0000256" key="5">
    <source>
        <dbReference type="ARBA" id="ARBA00022927"/>
    </source>
</evidence>
<dbReference type="InterPro" id="IPR017105">
    <property type="entry name" value="AP3_complex_dsu"/>
</dbReference>
<gene>
    <name evidence="7" type="ORF">SMRZ_LOCUS7314</name>
</gene>
<dbReference type="GO" id="GO:0006623">
    <property type="term" value="P:protein targeting to vacuole"/>
    <property type="evidence" value="ECO:0007669"/>
    <property type="project" value="TreeGrafter"/>
</dbReference>
<dbReference type="GO" id="GO:0098943">
    <property type="term" value="P:neurotransmitter receptor transport, postsynaptic endosome to lysosome"/>
    <property type="evidence" value="ECO:0007669"/>
    <property type="project" value="TreeGrafter"/>
</dbReference>
<dbReference type="AlphaFoldDB" id="A0A183LU39"/>
<dbReference type="GO" id="GO:0016182">
    <property type="term" value="P:synaptic vesicle budding from endosome"/>
    <property type="evidence" value="ECO:0007669"/>
    <property type="project" value="TreeGrafter"/>
</dbReference>
<name>A0A183LU39_9TREM</name>
<evidence type="ECO:0000256" key="3">
    <source>
        <dbReference type="ARBA" id="ARBA00022448"/>
    </source>
</evidence>
<evidence type="ECO:0000313" key="7">
    <source>
        <dbReference type="EMBL" id="VDO75676.1"/>
    </source>
</evidence>
<organism evidence="7 8">
    <name type="scientific">Schistosoma margrebowiei</name>
    <dbReference type="NCBI Taxonomy" id="48269"/>
    <lineage>
        <taxon>Eukaryota</taxon>
        <taxon>Metazoa</taxon>
        <taxon>Spiralia</taxon>
        <taxon>Lophotrochozoa</taxon>
        <taxon>Platyhelminthes</taxon>
        <taxon>Trematoda</taxon>
        <taxon>Digenea</taxon>
        <taxon>Strigeidida</taxon>
        <taxon>Schistosomatoidea</taxon>
        <taxon>Schistosomatidae</taxon>
        <taxon>Schistosoma</taxon>
    </lineage>
</organism>
<reference evidence="7 8" key="1">
    <citation type="submission" date="2018-11" db="EMBL/GenBank/DDBJ databases">
        <authorList>
            <consortium name="Pathogen Informatics"/>
        </authorList>
    </citation>
    <scope>NUCLEOTIDE SEQUENCE [LARGE SCALE GENOMIC DNA]</scope>
    <source>
        <strain evidence="7 8">Zambia</strain>
    </source>
</reference>
<evidence type="ECO:0000256" key="1">
    <source>
        <dbReference type="ARBA" id="ARBA00004308"/>
    </source>
</evidence>
<dbReference type="InterPro" id="IPR011989">
    <property type="entry name" value="ARM-like"/>
</dbReference>
<evidence type="ECO:0000256" key="2">
    <source>
        <dbReference type="ARBA" id="ARBA00006613"/>
    </source>
</evidence>
<keyword evidence="3" id="KW-0813">Transport</keyword>
<dbReference type="GO" id="GO:0010008">
    <property type="term" value="C:endosome membrane"/>
    <property type="evidence" value="ECO:0007669"/>
    <property type="project" value="TreeGrafter"/>
</dbReference>
<evidence type="ECO:0000256" key="6">
    <source>
        <dbReference type="ARBA" id="ARBA00023136"/>
    </source>
</evidence>
<accession>A0A183LU39</accession>
<comment type="similarity">
    <text evidence="2">Belongs to the adaptor complexes large subunit family.</text>
</comment>
<dbReference type="GO" id="GO:1904115">
    <property type="term" value="C:axon cytoplasm"/>
    <property type="evidence" value="ECO:0007669"/>
    <property type="project" value="GOC"/>
</dbReference>
<dbReference type="GO" id="GO:0098830">
    <property type="term" value="C:presynaptic endosome"/>
    <property type="evidence" value="ECO:0007669"/>
    <property type="project" value="TreeGrafter"/>
</dbReference>
<dbReference type="SUPFAM" id="SSF48371">
    <property type="entry name" value="ARM repeat"/>
    <property type="match status" value="1"/>
</dbReference>
<protein>
    <submittedName>
        <fullName evidence="7">Uncharacterized protein</fullName>
    </submittedName>
</protein>
<dbReference type="GO" id="GO:0006896">
    <property type="term" value="P:Golgi to vacuole transport"/>
    <property type="evidence" value="ECO:0007669"/>
    <property type="project" value="TreeGrafter"/>
</dbReference>
<dbReference type="GO" id="GO:0043195">
    <property type="term" value="C:terminal bouton"/>
    <property type="evidence" value="ECO:0007669"/>
    <property type="project" value="TreeGrafter"/>
</dbReference>
<keyword evidence="8" id="KW-1185">Reference proteome</keyword>